<gene>
    <name evidence="1" type="ORF">LCGC14_2190340</name>
</gene>
<dbReference type="InterPro" id="IPR038563">
    <property type="entry name" value="Endonuclease_7_sf"/>
</dbReference>
<organism evidence="1">
    <name type="scientific">marine sediment metagenome</name>
    <dbReference type="NCBI Taxonomy" id="412755"/>
    <lineage>
        <taxon>unclassified sequences</taxon>
        <taxon>metagenomes</taxon>
        <taxon>ecological metagenomes</taxon>
    </lineage>
</organism>
<comment type="caution">
    <text evidence="1">The sequence shown here is derived from an EMBL/GenBank/DDBJ whole genome shotgun (WGS) entry which is preliminary data.</text>
</comment>
<dbReference type="AlphaFoldDB" id="A0A0F9E6T0"/>
<reference evidence="1" key="1">
    <citation type="journal article" date="2015" name="Nature">
        <title>Complex archaea that bridge the gap between prokaryotes and eukaryotes.</title>
        <authorList>
            <person name="Spang A."/>
            <person name="Saw J.H."/>
            <person name="Jorgensen S.L."/>
            <person name="Zaremba-Niedzwiedzka K."/>
            <person name="Martijn J."/>
            <person name="Lind A.E."/>
            <person name="van Eijk R."/>
            <person name="Schleper C."/>
            <person name="Guy L."/>
            <person name="Ettema T.J."/>
        </authorList>
    </citation>
    <scope>NUCLEOTIDE SEQUENCE</scope>
</reference>
<evidence type="ECO:0000313" key="1">
    <source>
        <dbReference type="EMBL" id="KKL61931.1"/>
    </source>
</evidence>
<dbReference type="EMBL" id="LAZR01028656">
    <property type="protein sequence ID" value="KKL61931.1"/>
    <property type="molecule type" value="Genomic_DNA"/>
</dbReference>
<dbReference type="InterPro" id="IPR004211">
    <property type="entry name" value="Endonuclease_7"/>
</dbReference>
<proteinExistence type="predicted"/>
<sequence length="92" mass="10584">MKLTKEYCYKLKHGVLINDYEKLLKQQNNKCVICNMPNPGNSRSVFVSIMTARKRKILVRGLLCDDCSRVLGIFEDNPERLVVAAGYLLRVH</sequence>
<evidence type="ECO:0008006" key="2">
    <source>
        <dbReference type="Google" id="ProtNLM"/>
    </source>
</evidence>
<accession>A0A0F9E6T0</accession>
<dbReference type="SUPFAM" id="SSF54060">
    <property type="entry name" value="His-Me finger endonucleases"/>
    <property type="match status" value="1"/>
</dbReference>
<protein>
    <recommendedName>
        <fullName evidence="2">Recombination endonuclease VII</fullName>
    </recommendedName>
</protein>
<name>A0A0F9E6T0_9ZZZZ</name>
<dbReference type="Gene3D" id="3.40.1800.10">
    <property type="entry name" value="His-Me finger endonucleases"/>
    <property type="match status" value="1"/>
</dbReference>
<dbReference type="InterPro" id="IPR044925">
    <property type="entry name" value="His-Me_finger_sf"/>
</dbReference>
<dbReference type="Pfam" id="PF02945">
    <property type="entry name" value="Endonuclease_7"/>
    <property type="match status" value="1"/>
</dbReference>